<keyword evidence="5" id="KW-1185">Reference proteome</keyword>
<accession>A0A4P7XI03</accession>
<feature type="compositionally biased region" description="Polar residues" evidence="1">
    <location>
        <begin position="15"/>
        <end position="26"/>
    </location>
</feature>
<protein>
    <submittedName>
        <fullName evidence="4">DUF4136 domain-containing protein</fullName>
    </submittedName>
</protein>
<evidence type="ECO:0000259" key="3">
    <source>
        <dbReference type="Pfam" id="PF13590"/>
    </source>
</evidence>
<proteinExistence type="predicted"/>
<sequence>MRNPQISRIREAGPRQSSYSGGSVTQETRHMRQMSGSIVMMALVALALTLSGCATNVVTDYDSQAPFASYESFAYEPGQTDRVQSLDDARVRSAVDEAMAEEGYEKTTPDKADLWVRFYFETKTKYESRGFTYGLGLFNSPFGVGLSSRPEARPVQQQQLFVELVDTQSKQVVWQGSAREYLTENMGPQLRSDTIRDLVANMFQQYPPGSAQ</sequence>
<organism evidence="4 5">
    <name type="scientific">Hydrocarboniclastica marina</name>
    <dbReference type="NCBI Taxonomy" id="2259620"/>
    <lineage>
        <taxon>Bacteria</taxon>
        <taxon>Pseudomonadati</taxon>
        <taxon>Pseudomonadota</taxon>
        <taxon>Gammaproteobacteria</taxon>
        <taxon>Alteromonadales</taxon>
        <taxon>Alteromonadaceae</taxon>
        <taxon>Hydrocarboniclastica</taxon>
    </lineage>
</organism>
<dbReference type="EMBL" id="CP031093">
    <property type="protein sequence ID" value="QCF26676.1"/>
    <property type="molecule type" value="Genomic_DNA"/>
</dbReference>
<reference evidence="4 5" key="1">
    <citation type="submission" date="2018-07" db="EMBL/GenBank/DDBJ databases">
        <title>Marsedoiliclastica nanhaica gen. nov. sp. nov., a novel marine hydrocarbonoclastic bacterium isolated from an in-situ enriched hydrocarbon-degrading consortium in deep-sea sediment.</title>
        <authorList>
            <person name="Dong C."/>
            <person name="Ma T."/>
            <person name="Liu R."/>
            <person name="Shao Z."/>
        </authorList>
    </citation>
    <scope>NUCLEOTIDE SEQUENCE [LARGE SCALE GENOMIC DNA]</scope>
    <source>
        <strain evidence="5">soil36-7</strain>
    </source>
</reference>
<dbReference type="InterPro" id="IPR025411">
    <property type="entry name" value="DUF4136"/>
</dbReference>
<keyword evidence="2" id="KW-0812">Transmembrane</keyword>
<dbReference type="OrthoDB" id="329837at2"/>
<gene>
    <name evidence="4" type="ORF">soil367_12445</name>
</gene>
<feature type="region of interest" description="Disordered" evidence="1">
    <location>
        <begin position="1"/>
        <end position="28"/>
    </location>
</feature>
<keyword evidence="2" id="KW-0472">Membrane</keyword>
<dbReference type="Proteomes" id="UP000298049">
    <property type="component" value="Chromosome"/>
</dbReference>
<dbReference type="Pfam" id="PF13590">
    <property type="entry name" value="DUF4136"/>
    <property type="match status" value="1"/>
</dbReference>
<evidence type="ECO:0000313" key="5">
    <source>
        <dbReference type="Proteomes" id="UP000298049"/>
    </source>
</evidence>
<keyword evidence="2" id="KW-1133">Transmembrane helix</keyword>
<feature type="transmembrane region" description="Helical" evidence="2">
    <location>
        <begin position="38"/>
        <end position="58"/>
    </location>
</feature>
<evidence type="ECO:0000256" key="2">
    <source>
        <dbReference type="SAM" id="Phobius"/>
    </source>
</evidence>
<evidence type="ECO:0000256" key="1">
    <source>
        <dbReference type="SAM" id="MobiDB-lite"/>
    </source>
</evidence>
<dbReference type="Gene3D" id="3.30.160.670">
    <property type="match status" value="1"/>
</dbReference>
<feature type="domain" description="DUF4136" evidence="3">
    <location>
        <begin position="57"/>
        <end position="208"/>
    </location>
</feature>
<dbReference type="KEGG" id="hmi:soil367_12445"/>
<name>A0A4P7XI03_9ALTE</name>
<dbReference type="AlphaFoldDB" id="A0A4P7XI03"/>
<evidence type="ECO:0000313" key="4">
    <source>
        <dbReference type="EMBL" id="QCF26676.1"/>
    </source>
</evidence>